<reference evidence="1" key="1">
    <citation type="submission" date="2015-04" db="EMBL/GenBank/DDBJ databases">
        <title>The genome sequence of the plant pathogenic Rhizarian Plasmodiophora brassicae reveals insights in its biotrophic life cycle and the origin of chitin synthesis.</title>
        <authorList>
            <person name="Schwelm A."/>
            <person name="Fogelqvist J."/>
            <person name="Knaust A."/>
            <person name="Julke S."/>
            <person name="Lilja T."/>
            <person name="Dhandapani V."/>
            <person name="Bonilla-Rosso G."/>
            <person name="Karlsson M."/>
            <person name="Shevchenko A."/>
            <person name="Choi S.R."/>
            <person name="Kim H.G."/>
            <person name="Park J.Y."/>
            <person name="Lim Y.P."/>
            <person name="Ludwig-Muller J."/>
            <person name="Dixelius C."/>
        </authorList>
    </citation>
    <scope>NUCLEOTIDE SEQUENCE</scope>
    <source>
        <tissue evidence="1">Potato root galls</tissue>
    </source>
</reference>
<name>A0A0H5QLL3_9EUKA</name>
<organism evidence="1">
    <name type="scientific">Spongospora subterranea</name>
    <dbReference type="NCBI Taxonomy" id="70186"/>
    <lineage>
        <taxon>Eukaryota</taxon>
        <taxon>Sar</taxon>
        <taxon>Rhizaria</taxon>
        <taxon>Endomyxa</taxon>
        <taxon>Phytomyxea</taxon>
        <taxon>Plasmodiophorida</taxon>
        <taxon>Plasmodiophoridae</taxon>
        <taxon>Spongospora</taxon>
    </lineage>
</organism>
<protein>
    <submittedName>
        <fullName evidence="1">Uncharacterized protein</fullName>
    </submittedName>
</protein>
<proteinExistence type="predicted"/>
<evidence type="ECO:0000313" key="1">
    <source>
        <dbReference type="EMBL" id="CRZ03040.1"/>
    </source>
</evidence>
<dbReference type="AlphaFoldDB" id="A0A0H5QLL3"/>
<accession>A0A0H5QLL3</accession>
<sequence length="103" mass="12140">MEALYHHLRQDYLNDVLDAIKSGAFSHLRQQSRLDIALTILERFRVVSVRLRLLWFWTPFRSRSIIGVHGACFQLHLVRGDSRFLLLECIAHQESYCSPWVCI</sequence>
<dbReference type="EMBL" id="HACM01002598">
    <property type="protein sequence ID" value="CRZ03040.1"/>
    <property type="molecule type" value="Transcribed_RNA"/>
</dbReference>